<evidence type="ECO:0000313" key="4">
    <source>
        <dbReference type="Proteomes" id="UP000826146"/>
    </source>
</evidence>
<proteinExistence type="inferred from homology"/>
<sequence>MTNPTPFTEFLATLQKTNRTLDFFVDWQKCLENRKKTRLYATHLNALLGVSALDLPAKVAQLFKDNQEAFSLLPLLLAIRNPKELVKQGTLQDYLQSPKGICTLLHESGLFEILSTHKVKDLNDLILGIEVGLDSNARKNRSGALMEQYLEHAFKEAKLNFKTQVSVTEFKDLHASFGNDIKKFDFVIYGAQTTYFIECNFYSSGGSKLNEVARAYLELAPRFAKHPHKEFIWITDGQGWLEAKNKLQEAYKSVRVYNLSQLDTLLRELNHA</sequence>
<evidence type="ECO:0000313" key="3">
    <source>
        <dbReference type="EMBL" id="BCZ19415.1"/>
    </source>
</evidence>
<dbReference type="EC" id="3.1.21.4" evidence="1"/>
<dbReference type="PIRSF" id="PIRSF016080">
    <property type="entry name" value="Restrict_endonuc_II_DpmII"/>
    <property type="match status" value="1"/>
</dbReference>
<reference evidence="3 4" key="1">
    <citation type="submission" date="2021-07" db="EMBL/GenBank/DDBJ databases">
        <title>Novel Helicobacter sp. Isolated from a cat.</title>
        <authorList>
            <person name="Rimbara E."/>
            <person name="Suzuki M."/>
        </authorList>
    </citation>
    <scope>NUCLEOTIDE SEQUENCE [LARGE SCALE GENOMIC DNA]</scope>
    <source>
        <strain evidence="4">NHP19-012</strain>
    </source>
</reference>
<dbReference type="RefSeq" id="WP_221271223.1">
    <property type="nucleotide sequence ID" value="NZ_AP024819.1"/>
</dbReference>
<protein>
    <recommendedName>
        <fullName evidence="1">Type-2 restriction enzyme</fullName>
        <ecNumber evidence="1">3.1.21.4</ecNumber>
    </recommendedName>
</protein>
<gene>
    <name evidence="3" type="ORF">NHP190012_10570</name>
</gene>
<dbReference type="Proteomes" id="UP000826146">
    <property type="component" value="Chromosome"/>
</dbReference>
<feature type="domain" description="Restriction endonuclease type II DpnII-like" evidence="2">
    <location>
        <begin position="7"/>
        <end position="264"/>
    </location>
</feature>
<comment type="catalytic activity">
    <reaction evidence="1">
        <text>Endonucleolytic cleavage of DNA to give specific double-stranded fragments with terminal 5'-phosphates.</text>
        <dbReference type="EC" id="3.1.21.4"/>
    </reaction>
</comment>
<dbReference type="InterPro" id="IPR021191">
    <property type="entry name" value="Restrct_endonuc_II_DpnII"/>
</dbReference>
<keyword evidence="1" id="KW-0255">Endonuclease</keyword>
<dbReference type="EMBL" id="AP024819">
    <property type="protein sequence ID" value="BCZ19415.1"/>
    <property type="molecule type" value="Genomic_DNA"/>
</dbReference>
<accession>A0ABM7SF27</accession>
<name>A0ABM7SF27_9HELI</name>
<evidence type="ECO:0000256" key="1">
    <source>
        <dbReference type="PIRNR" id="PIRNR016080"/>
    </source>
</evidence>
<organism evidence="3 4">
    <name type="scientific">Helicobacter gastrofelis</name>
    <dbReference type="NCBI Taxonomy" id="2849642"/>
    <lineage>
        <taxon>Bacteria</taxon>
        <taxon>Pseudomonadati</taxon>
        <taxon>Campylobacterota</taxon>
        <taxon>Epsilonproteobacteria</taxon>
        <taxon>Campylobacterales</taxon>
        <taxon>Helicobacteraceae</taxon>
        <taxon>Helicobacter</taxon>
    </lineage>
</organism>
<keyword evidence="1" id="KW-0540">Nuclease</keyword>
<dbReference type="SUPFAM" id="SSF52980">
    <property type="entry name" value="Restriction endonuclease-like"/>
    <property type="match status" value="1"/>
</dbReference>
<keyword evidence="1" id="KW-0680">Restriction system</keyword>
<dbReference type="InterPro" id="IPR007637">
    <property type="entry name" value="Restrct_endonuc_II_DpnII-like"/>
</dbReference>
<dbReference type="InterPro" id="IPR011335">
    <property type="entry name" value="Restrct_endonuc-II-like"/>
</dbReference>
<comment type="function">
    <text evidence="1">A P subtype restriction enzyme that recognizes the double-stranded unmethylated sequence 5'-GATC-3'.</text>
</comment>
<keyword evidence="1" id="KW-0378">Hydrolase</keyword>
<comment type="similarity">
    <text evidence="1">Belongs to the DpnII type II restriction endonuclease family.</text>
</comment>
<dbReference type="Pfam" id="PF04556">
    <property type="entry name" value="DpnII"/>
    <property type="match status" value="1"/>
</dbReference>
<evidence type="ECO:0000259" key="2">
    <source>
        <dbReference type="Pfam" id="PF04556"/>
    </source>
</evidence>
<keyword evidence="4" id="KW-1185">Reference proteome</keyword>